<name>A0A6H1UEG2_9GAMM</name>
<keyword evidence="1" id="KW-0732">Signal</keyword>
<organism evidence="2 3">
    <name type="scientific">Ferrimonas lipolytica</name>
    <dbReference type="NCBI Taxonomy" id="2724191"/>
    <lineage>
        <taxon>Bacteria</taxon>
        <taxon>Pseudomonadati</taxon>
        <taxon>Pseudomonadota</taxon>
        <taxon>Gammaproteobacteria</taxon>
        <taxon>Alteromonadales</taxon>
        <taxon>Ferrimonadaceae</taxon>
        <taxon>Ferrimonas</taxon>
    </lineage>
</organism>
<reference evidence="2 3" key="1">
    <citation type="submission" date="2020-04" db="EMBL/GenBank/DDBJ databases">
        <title>Ferrimonas sp. S7 isolated from sea water.</title>
        <authorList>
            <person name="Bae S.S."/>
            <person name="Baek K."/>
        </authorList>
    </citation>
    <scope>NUCLEOTIDE SEQUENCE [LARGE SCALE GENOMIC DNA]</scope>
    <source>
        <strain evidence="2 3">S7</strain>
    </source>
</reference>
<proteinExistence type="predicted"/>
<dbReference type="Pfam" id="PF11306">
    <property type="entry name" value="DUF3108"/>
    <property type="match status" value="1"/>
</dbReference>
<evidence type="ECO:0000313" key="2">
    <source>
        <dbReference type="EMBL" id="QIZ76182.1"/>
    </source>
</evidence>
<protein>
    <submittedName>
        <fullName evidence="2">DUF3108 domain-containing protein</fullName>
    </submittedName>
</protein>
<evidence type="ECO:0000313" key="3">
    <source>
        <dbReference type="Proteomes" id="UP000501602"/>
    </source>
</evidence>
<dbReference type="RefSeq" id="WP_168659442.1">
    <property type="nucleotide sequence ID" value="NZ_CP051180.1"/>
</dbReference>
<feature type="signal peptide" evidence="1">
    <location>
        <begin position="1"/>
        <end position="17"/>
    </location>
</feature>
<dbReference type="KEGG" id="fes:HER31_04305"/>
<sequence length="232" mass="26240">MRLIAALSLLFCCKLMAAPLTPFEANYDVTHGDSSLGGGKITLQKTATNQFQMGYVSDVGWLLLSDIRSEQSLFDVNGDTLIPKRYLMERSGSGPDFSAEVEFDSVTGQIHARYKDRAADFPYKLPIYDNILYLMQLRLDVAAGKTQMNYHYIQKTKQRNIIYHVVGEEQLTTPFGTLNTVKVARIRKADSPKQTFAWLAKDHNYVIAQIQHYEDGELKAGMELQKVTFGQE</sequence>
<gene>
    <name evidence="2" type="ORF">HER31_04305</name>
</gene>
<dbReference type="InterPro" id="IPR021457">
    <property type="entry name" value="DUF3108"/>
</dbReference>
<dbReference type="AlphaFoldDB" id="A0A6H1UEG2"/>
<accession>A0A6H1UEG2</accession>
<keyword evidence="3" id="KW-1185">Reference proteome</keyword>
<feature type="chain" id="PRO_5026039940" evidence="1">
    <location>
        <begin position="18"/>
        <end position="232"/>
    </location>
</feature>
<dbReference type="EMBL" id="CP051180">
    <property type="protein sequence ID" value="QIZ76182.1"/>
    <property type="molecule type" value="Genomic_DNA"/>
</dbReference>
<dbReference type="Proteomes" id="UP000501602">
    <property type="component" value="Chromosome"/>
</dbReference>
<evidence type="ECO:0000256" key="1">
    <source>
        <dbReference type="SAM" id="SignalP"/>
    </source>
</evidence>